<protein>
    <submittedName>
        <fullName evidence="1">Uncharacterized protein</fullName>
    </submittedName>
</protein>
<feature type="non-terminal residue" evidence="1">
    <location>
        <position position="23"/>
    </location>
</feature>
<dbReference type="AlphaFoldDB" id="A0A382JTW8"/>
<gene>
    <name evidence="1" type="ORF">METZ01_LOCUS267959</name>
</gene>
<sequence length="23" mass="2541">MFLKLLLDLKKDIVIGLGEIGIV</sequence>
<name>A0A382JTW8_9ZZZZ</name>
<organism evidence="1">
    <name type="scientific">marine metagenome</name>
    <dbReference type="NCBI Taxonomy" id="408172"/>
    <lineage>
        <taxon>unclassified sequences</taxon>
        <taxon>metagenomes</taxon>
        <taxon>ecological metagenomes</taxon>
    </lineage>
</organism>
<reference evidence="1" key="1">
    <citation type="submission" date="2018-05" db="EMBL/GenBank/DDBJ databases">
        <authorList>
            <person name="Lanie J.A."/>
            <person name="Ng W.-L."/>
            <person name="Kazmierczak K.M."/>
            <person name="Andrzejewski T.M."/>
            <person name="Davidsen T.M."/>
            <person name="Wayne K.J."/>
            <person name="Tettelin H."/>
            <person name="Glass J.I."/>
            <person name="Rusch D."/>
            <person name="Podicherti R."/>
            <person name="Tsui H.-C.T."/>
            <person name="Winkler M.E."/>
        </authorList>
    </citation>
    <scope>NUCLEOTIDE SEQUENCE</scope>
</reference>
<accession>A0A382JTW8</accession>
<proteinExistence type="predicted"/>
<evidence type="ECO:0000313" key="1">
    <source>
        <dbReference type="EMBL" id="SVC15105.1"/>
    </source>
</evidence>
<dbReference type="EMBL" id="UINC01076183">
    <property type="protein sequence ID" value="SVC15105.1"/>
    <property type="molecule type" value="Genomic_DNA"/>
</dbReference>